<feature type="transmembrane region" description="Helical" evidence="1">
    <location>
        <begin position="37"/>
        <end position="56"/>
    </location>
</feature>
<gene>
    <name evidence="3" type="ORF">DNHGIG_22040</name>
</gene>
<dbReference type="AlphaFoldDB" id="A0AAV4LFM3"/>
<evidence type="ECO:0000313" key="3">
    <source>
        <dbReference type="EMBL" id="GIM46655.1"/>
    </source>
</evidence>
<feature type="domain" description="Methyltransferase type 11" evidence="2">
    <location>
        <begin position="81"/>
        <end position="186"/>
    </location>
</feature>
<keyword evidence="3" id="KW-0489">Methyltransferase</keyword>
<accession>A0AAV4LFM3</accession>
<proteinExistence type="predicted"/>
<name>A0AAV4LFM3_9BACL</name>
<keyword evidence="3" id="KW-0808">Transferase</keyword>
<dbReference type="PANTHER" id="PTHR45277">
    <property type="entry name" value="EXPRESSED PROTEIN"/>
    <property type="match status" value="1"/>
</dbReference>
<comment type="caution">
    <text evidence="3">The sequence shown here is derived from an EMBL/GenBank/DDBJ whole genome shotgun (WGS) entry which is preliminary data.</text>
</comment>
<dbReference type="GO" id="GO:0008757">
    <property type="term" value="F:S-adenosylmethionine-dependent methyltransferase activity"/>
    <property type="evidence" value="ECO:0007669"/>
    <property type="project" value="InterPro"/>
</dbReference>
<keyword evidence="1" id="KW-1133">Transmembrane helix</keyword>
<keyword evidence="4" id="KW-1185">Reference proteome</keyword>
<sequence>MKFTFRYGIDAPFWVIFLIVLGAGGFIVSMTGLPQSIGGLVFGLYMLVTGLWMFLYSTVIKIMHRHVILNLAQAHAGDKVLDVGTGRGLLAIAAANMGCKVTAIDKWSQWDLAGNGRDALLKNARDEGVPHIEVVDGDVQELPFADECFDVVVSNFVIHNIKSAGGRARAIQEMWRVLRPNGHLVISDISRTQEYVQILSGLTDHITTERFFYTFPFSRVVVAQKRKLG</sequence>
<dbReference type="GO" id="GO:0032259">
    <property type="term" value="P:methylation"/>
    <property type="evidence" value="ECO:0007669"/>
    <property type="project" value="UniProtKB-KW"/>
</dbReference>
<dbReference type="InterPro" id="IPR029063">
    <property type="entry name" value="SAM-dependent_MTases_sf"/>
</dbReference>
<evidence type="ECO:0000256" key="1">
    <source>
        <dbReference type="SAM" id="Phobius"/>
    </source>
</evidence>
<protein>
    <submittedName>
        <fullName evidence="3">Type 11 methyltransferase</fullName>
    </submittedName>
</protein>
<evidence type="ECO:0000313" key="4">
    <source>
        <dbReference type="Proteomes" id="UP001057291"/>
    </source>
</evidence>
<dbReference type="InterPro" id="IPR013216">
    <property type="entry name" value="Methyltransf_11"/>
</dbReference>
<dbReference type="Pfam" id="PF08241">
    <property type="entry name" value="Methyltransf_11"/>
    <property type="match status" value="1"/>
</dbReference>
<reference evidence="3" key="1">
    <citation type="journal article" date="2023" name="Int. J. Syst. Evol. Microbiol.">
        <title>Collibacillus ludicampi gen. nov., sp. nov., a new soil bacterium of the family Alicyclobacillaceae.</title>
        <authorList>
            <person name="Jojima T."/>
            <person name="Ioku Y."/>
            <person name="Fukuta Y."/>
            <person name="Shirasaka N."/>
            <person name="Matsumura Y."/>
            <person name="Mori M."/>
        </authorList>
    </citation>
    <scope>NUCLEOTIDE SEQUENCE</scope>
    <source>
        <strain evidence="3">TP075</strain>
    </source>
</reference>
<keyword evidence="1" id="KW-0812">Transmembrane</keyword>
<feature type="transmembrane region" description="Helical" evidence="1">
    <location>
        <begin position="12"/>
        <end position="31"/>
    </location>
</feature>
<dbReference type="RefSeq" id="WP_282199724.1">
    <property type="nucleotide sequence ID" value="NZ_BOQE01000001.1"/>
</dbReference>
<dbReference type="EMBL" id="BOQE01000001">
    <property type="protein sequence ID" value="GIM46655.1"/>
    <property type="molecule type" value="Genomic_DNA"/>
</dbReference>
<dbReference type="CDD" id="cd02440">
    <property type="entry name" value="AdoMet_MTases"/>
    <property type="match status" value="1"/>
</dbReference>
<keyword evidence="1" id="KW-0472">Membrane</keyword>
<dbReference type="PANTHER" id="PTHR45277:SF1">
    <property type="entry name" value="EXPRESSED PROTEIN"/>
    <property type="match status" value="1"/>
</dbReference>
<evidence type="ECO:0000259" key="2">
    <source>
        <dbReference type="Pfam" id="PF08241"/>
    </source>
</evidence>
<dbReference type="Gene3D" id="3.40.50.150">
    <property type="entry name" value="Vaccinia Virus protein VP39"/>
    <property type="match status" value="1"/>
</dbReference>
<dbReference type="Proteomes" id="UP001057291">
    <property type="component" value="Unassembled WGS sequence"/>
</dbReference>
<dbReference type="SUPFAM" id="SSF53335">
    <property type="entry name" value="S-adenosyl-L-methionine-dependent methyltransferases"/>
    <property type="match status" value="1"/>
</dbReference>
<organism evidence="3 4">
    <name type="scientific">Collibacillus ludicampi</name>
    <dbReference type="NCBI Taxonomy" id="2771369"/>
    <lineage>
        <taxon>Bacteria</taxon>
        <taxon>Bacillati</taxon>
        <taxon>Bacillota</taxon>
        <taxon>Bacilli</taxon>
        <taxon>Bacillales</taxon>
        <taxon>Alicyclobacillaceae</taxon>
        <taxon>Collibacillus</taxon>
    </lineage>
</organism>